<dbReference type="EMBL" id="QSIS01000026">
    <property type="protein sequence ID" value="RHD04908.1"/>
    <property type="molecule type" value="Genomic_DNA"/>
</dbReference>
<evidence type="ECO:0000313" key="2">
    <source>
        <dbReference type="EMBL" id="RHD04908.1"/>
    </source>
</evidence>
<gene>
    <name evidence="3" type="ORF">DW007_15705</name>
    <name evidence="2" type="ORF">DW811_13785</name>
    <name evidence="1" type="ORF">DW858_14210</name>
</gene>
<dbReference type="EMBL" id="QSHM01000026">
    <property type="protein sequence ID" value="RHC11289.1"/>
    <property type="molecule type" value="Genomic_DNA"/>
</dbReference>
<comment type="caution">
    <text evidence="1">The sequence shown here is derived from an EMBL/GenBank/DDBJ whole genome shotgun (WGS) entry which is preliminary data.</text>
</comment>
<evidence type="ECO:0000313" key="6">
    <source>
        <dbReference type="Proteomes" id="UP000285844"/>
    </source>
</evidence>
<protein>
    <submittedName>
        <fullName evidence="1">Uncharacterized protein</fullName>
    </submittedName>
</protein>
<proteinExistence type="predicted"/>
<dbReference type="AlphaFoldDB" id="A0A413YQH4"/>
<evidence type="ECO:0000313" key="4">
    <source>
        <dbReference type="Proteomes" id="UP000284794"/>
    </source>
</evidence>
<evidence type="ECO:0000313" key="1">
    <source>
        <dbReference type="EMBL" id="RHC11289.1"/>
    </source>
</evidence>
<reference evidence="4 5" key="1">
    <citation type="submission" date="2018-08" db="EMBL/GenBank/DDBJ databases">
        <title>A genome reference for cultivated species of the human gut microbiota.</title>
        <authorList>
            <person name="Zou Y."/>
            <person name="Xue W."/>
            <person name="Luo G."/>
        </authorList>
    </citation>
    <scope>NUCLEOTIDE SEQUENCE [LARGE SCALE GENOMIC DNA]</scope>
    <source>
        <strain evidence="3 5">AF36-7BH</strain>
        <strain evidence="2 4">AM32-2AC</strain>
        <strain evidence="1 6">AM37-3BH</strain>
    </source>
</reference>
<accession>A0A413YQH4</accession>
<sequence>MEGKSLKDVYNRLIDLYGFYEINKDSDEYKIALRFMSQEDLLKDDIDNIRLLVKDDGEDYMYFIINENTDYIGGGACGEEMITKYETINQDIILYYGFSEEDKIKQTNRYKIYISLWQDN</sequence>
<evidence type="ECO:0000313" key="3">
    <source>
        <dbReference type="EMBL" id="RHL64569.1"/>
    </source>
</evidence>
<evidence type="ECO:0000313" key="5">
    <source>
        <dbReference type="Proteomes" id="UP000285201"/>
    </source>
</evidence>
<name>A0A413YQH4_9FIRM</name>
<dbReference type="EMBL" id="QROY01000024">
    <property type="protein sequence ID" value="RHL64569.1"/>
    <property type="molecule type" value="Genomic_DNA"/>
</dbReference>
<dbReference type="Proteomes" id="UP000285201">
    <property type="component" value="Unassembled WGS sequence"/>
</dbReference>
<organism evidence="1 6">
    <name type="scientific">Lachnospira eligens</name>
    <dbReference type="NCBI Taxonomy" id="39485"/>
    <lineage>
        <taxon>Bacteria</taxon>
        <taxon>Bacillati</taxon>
        <taxon>Bacillota</taxon>
        <taxon>Clostridia</taxon>
        <taxon>Lachnospirales</taxon>
        <taxon>Lachnospiraceae</taxon>
        <taxon>Lachnospira</taxon>
    </lineage>
</organism>
<dbReference type="RefSeq" id="WP_118009961.1">
    <property type="nucleotide sequence ID" value="NZ_DAWEPM010000030.1"/>
</dbReference>
<dbReference type="Proteomes" id="UP000284794">
    <property type="component" value="Unassembled WGS sequence"/>
</dbReference>
<dbReference type="Proteomes" id="UP000285844">
    <property type="component" value="Unassembled WGS sequence"/>
</dbReference>